<keyword evidence="4" id="KW-1185">Reference proteome</keyword>
<dbReference type="InterPro" id="IPR051910">
    <property type="entry name" value="ComF/GntX_DNA_util-trans"/>
</dbReference>
<keyword evidence="3" id="KW-0808">Transferase</keyword>
<evidence type="ECO:0000313" key="4">
    <source>
        <dbReference type="Proteomes" id="UP000245539"/>
    </source>
</evidence>
<dbReference type="CDD" id="cd06223">
    <property type="entry name" value="PRTases_typeI"/>
    <property type="match status" value="1"/>
</dbReference>
<dbReference type="Pfam" id="PF18912">
    <property type="entry name" value="DZR_2"/>
    <property type="match status" value="1"/>
</dbReference>
<feature type="domain" description="Double zinc ribbon" evidence="2">
    <location>
        <begin position="10"/>
        <end position="60"/>
    </location>
</feature>
<proteinExistence type="inferred from homology"/>
<dbReference type="EMBL" id="QGKM01000013">
    <property type="protein sequence ID" value="PWQ99115.1"/>
    <property type="molecule type" value="Genomic_DNA"/>
</dbReference>
<evidence type="ECO:0000256" key="1">
    <source>
        <dbReference type="ARBA" id="ARBA00008007"/>
    </source>
</evidence>
<reference evidence="3 4" key="1">
    <citation type="submission" date="2018-05" db="EMBL/GenBank/DDBJ databases">
        <title>Leucothrix arctica sp. nov., isolated from Arctic seawater.</title>
        <authorList>
            <person name="Choi A."/>
            <person name="Baek K."/>
        </authorList>
    </citation>
    <scope>NUCLEOTIDE SEQUENCE [LARGE SCALE GENOMIC DNA]</scope>
    <source>
        <strain evidence="3 4">JCM 18388</strain>
    </source>
</reference>
<sequence length="231" mass="25666">MLGARLKQWFAPSCVLCDAISDDGISLCTACQQDLPWLLHTCRDCGIPIENPQQTVCLNCELHPIIVDSVTCALHYASPVDHLITRMKYANQLANANVLGTLLARHLSQLALDMPDAIVPVPLHKARLRTRGFNQTHELYRAMNKHLPVPLFKGLKRIKNTKHQTMVKGEEREENLRGAFELTEGVKLPRHIVILDDVITTGATTNTIAQLLKDAGVEKVSVWAVARATAR</sequence>
<protein>
    <submittedName>
        <fullName evidence="3">Amidophosphoribosyltransferase</fullName>
    </submittedName>
</protein>
<keyword evidence="3" id="KW-0328">Glycosyltransferase</keyword>
<dbReference type="InterPro" id="IPR029057">
    <property type="entry name" value="PRTase-like"/>
</dbReference>
<dbReference type="AlphaFoldDB" id="A0A317CKI9"/>
<dbReference type="PANTHER" id="PTHR47505">
    <property type="entry name" value="DNA UTILIZATION PROTEIN YHGH"/>
    <property type="match status" value="1"/>
</dbReference>
<dbReference type="Proteomes" id="UP000245539">
    <property type="component" value="Unassembled WGS sequence"/>
</dbReference>
<name>A0A317CKI9_9GAMM</name>
<dbReference type="Gene3D" id="3.40.50.2020">
    <property type="match status" value="1"/>
</dbReference>
<dbReference type="InterPro" id="IPR044005">
    <property type="entry name" value="DZR_2"/>
</dbReference>
<dbReference type="GO" id="GO:0016757">
    <property type="term" value="F:glycosyltransferase activity"/>
    <property type="evidence" value="ECO:0007669"/>
    <property type="project" value="UniProtKB-KW"/>
</dbReference>
<evidence type="ECO:0000313" key="3">
    <source>
        <dbReference type="EMBL" id="PWQ99115.1"/>
    </source>
</evidence>
<dbReference type="InterPro" id="IPR000836">
    <property type="entry name" value="PRTase_dom"/>
</dbReference>
<accession>A0A317CKI9</accession>
<dbReference type="PANTHER" id="PTHR47505:SF1">
    <property type="entry name" value="DNA UTILIZATION PROTEIN YHGH"/>
    <property type="match status" value="1"/>
</dbReference>
<evidence type="ECO:0000259" key="2">
    <source>
        <dbReference type="Pfam" id="PF18912"/>
    </source>
</evidence>
<comment type="caution">
    <text evidence="3">The sequence shown here is derived from an EMBL/GenBank/DDBJ whole genome shotgun (WGS) entry which is preliminary data.</text>
</comment>
<dbReference type="RefSeq" id="WP_109836876.1">
    <property type="nucleotide sequence ID" value="NZ_QGKM01000013.1"/>
</dbReference>
<gene>
    <name evidence="3" type="ORF">DKW60_06675</name>
</gene>
<comment type="similarity">
    <text evidence="1">Belongs to the ComF/GntX family.</text>
</comment>
<dbReference type="OrthoDB" id="9793412at2"/>
<dbReference type="SUPFAM" id="SSF53271">
    <property type="entry name" value="PRTase-like"/>
    <property type="match status" value="1"/>
</dbReference>
<organism evidence="3 4">
    <name type="scientific">Leucothrix pacifica</name>
    <dbReference type="NCBI Taxonomy" id="1247513"/>
    <lineage>
        <taxon>Bacteria</taxon>
        <taxon>Pseudomonadati</taxon>
        <taxon>Pseudomonadota</taxon>
        <taxon>Gammaproteobacteria</taxon>
        <taxon>Thiotrichales</taxon>
        <taxon>Thiotrichaceae</taxon>
        <taxon>Leucothrix</taxon>
    </lineage>
</organism>